<comment type="caution">
    <text evidence="3">The sequence shown here is derived from an EMBL/GenBank/DDBJ whole genome shotgun (WGS) entry which is preliminary data.</text>
</comment>
<keyword evidence="2" id="KW-1133">Transmembrane helix</keyword>
<dbReference type="EMBL" id="JASCZI010120857">
    <property type="protein sequence ID" value="MED6156083.1"/>
    <property type="molecule type" value="Genomic_DNA"/>
</dbReference>
<dbReference type="Proteomes" id="UP001341840">
    <property type="component" value="Unassembled WGS sequence"/>
</dbReference>
<organism evidence="3 4">
    <name type="scientific">Stylosanthes scabra</name>
    <dbReference type="NCBI Taxonomy" id="79078"/>
    <lineage>
        <taxon>Eukaryota</taxon>
        <taxon>Viridiplantae</taxon>
        <taxon>Streptophyta</taxon>
        <taxon>Embryophyta</taxon>
        <taxon>Tracheophyta</taxon>
        <taxon>Spermatophyta</taxon>
        <taxon>Magnoliopsida</taxon>
        <taxon>eudicotyledons</taxon>
        <taxon>Gunneridae</taxon>
        <taxon>Pentapetalae</taxon>
        <taxon>rosids</taxon>
        <taxon>fabids</taxon>
        <taxon>Fabales</taxon>
        <taxon>Fabaceae</taxon>
        <taxon>Papilionoideae</taxon>
        <taxon>50 kb inversion clade</taxon>
        <taxon>dalbergioids sensu lato</taxon>
        <taxon>Dalbergieae</taxon>
        <taxon>Pterocarpus clade</taxon>
        <taxon>Stylosanthes</taxon>
    </lineage>
</organism>
<evidence type="ECO:0000256" key="2">
    <source>
        <dbReference type="SAM" id="Phobius"/>
    </source>
</evidence>
<evidence type="ECO:0000313" key="3">
    <source>
        <dbReference type="EMBL" id="MED6156083.1"/>
    </source>
</evidence>
<protein>
    <recommendedName>
        <fullName evidence="5">Transmembrane protein</fullName>
    </recommendedName>
</protein>
<feature type="region of interest" description="Disordered" evidence="1">
    <location>
        <begin position="1"/>
        <end position="33"/>
    </location>
</feature>
<keyword evidence="2" id="KW-0472">Membrane</keyword>
<evidence type="ECO:0000313" key="4">
    <source>
        <dbReference type="Proteomes" id="UP001341840"/>
    </source>
</evidence>
<evidence type="ECO:0008006" key="5">
    <source>
        <dbReference type="Google" id="ProtNLM"/>
    </source>
</evidence>
<gene>
    <name evidence="3" type="ORF">PIB30_011545</name>
</gene>
<reference evidence="3 4" key="1">
    <citation type="journal article" date="2023" name="Plants (Basel)">
        <title>Bridging the Gap: Combining Genomics and Transcriptomics Approaches to Understand Stylosanthes scabra, an Orphan Legume from the Brazilian Caatinga.</title>
        <authorList>
            <person name="Ferreira-Neto J.R.C."/>
            <person name="da Silva M.D."/>
            <person name="Binneck E."/>
            <person name="de Melo N.F."/>
            <person name="da Silva R.H."/>
            <person name="de Melo A.L.T.M."/>
            <person name="Pandolfi V."/>
            <person name="Bustamante F.O."/>
            <person name="Brasileiro-Vidal A.C."/>
            <person name="Benko-Iseppon A.M."/>
        </authorList>
    </citation>
    <scope>NUCLEOTIDE SEQUENCE [LARGE SCALE GENOMIC DNA]</scope>
    <source>
        <tissue evidence="3">Leaves</tissue>
    </source>
</reference>
<feature type="compositionally biased region" description="Low complexity" evidence="1">
    <location>
        <begin position="18"/>
        <end position="27"/>
    </location>
</feature>
<proteinExistence type="predicted"/>
<name>A0ABU6U7B1_9FABA</name>
<keyword evidence="4" id="KW-1185">Reference proteome</keyword>
<keyword evidence="2" id="KW-0812">Transmembrane</keyword>
<evidence type="ECO:0000256" key="1">
    <source>
        <dbReference type="SAM" id="MobiDB-lite"/>
    </source>
</evidence>
<feature type="transmembrane region" description="Helical" evidence="2">
    <location>
        <begin position="48"/>
        <end position="71"/>
    </location>
</feature>
<sequence length="86" mass="9201">MEGARSAVVKGIGSDHQNSSSSSLNLNAKAPPPDSSLALLTKSPREGVSYWACSKLCAICFVAGVVFGYTFRGRVRRWASAILRKL</sequence>
<accession>A0ABU6U7B1</accession>